<reference evidence="6 7" key="1">
    <citation type="submission" date="2019-01" db="EMBL/GenBank/DDBJ databases">
        <title>Lacunisphaera sp. strain TWA-58.</title>
        <authorList>
            <person name="Chen W.-M."/>
        </authorList>
    </citation>
    <scope>NUCLEOTIDE SEQUENCE [LARGE SCALE GENOMIC DNA]</scope>
    <source>
        <strain evidence="6 7">TWA-58</strain>
    </source>
</reference>
<dbReference type="InterPro" id="IPR015426">
    <property type="entry name" value="Acetylaldehyde_DH_C"/>
</dbReference>
<gene>
    <name evidence="6" type="ORF">ESB00_07370</name>
</gene>
<feature type="domain" description="Semialdehyde dehydrogenase NAD-binding" evidence="5">
    <location>
        <begin position="8"/>
        <end position="121"/>
    </location>
</feature>
<dbReference type="EC" id="1.2.1.10" evidence="4"/>
<organism evidence="6 7">
    <name type="scientific">Oleiharenicola lentus</name>
    <dbReference type="NCBI Taxonomy" id="2508720"/>
    <lineage>
        <taxon>Bacteria</taxon>
        <taxon>Pseudomonadati</taxon>
        <taxon>Verrucomicrobiota</taxon>
        <taxon>Opitutia</taxon>
        <taxon>Opitutales</taxon>
        <taxon>Opitutaceae</taxon>
        <taxon>Oleiharenicola</taxon>
    </lineage>
</organism>
<keyword evidence="2 4" id="KW-0058">Aromatic hydrocarbons catabolism</keyword>
<dbReference type="Proteomes" id="UP000290218">
    <property type="component" value="Unassembled WGS sequence"/>
</dbReference>
<feature type="active site" description="Acyl-thioester intermediate" evidence="4">
    <location>
        <position position="129"/>
    </location>
</feature>
<dbReference type="OrthoDB" id="9783105at2"/>
<dbReference type="NCBIfam" id="NF006157">
    <property type="entry name" value="PRK08300.1"/>
    <property type="match status" value="1"/>
</dbReference>
<dbReference type="RefSeq" id="WP_129047059.1">
    <property type="nucleotide sequence ID" value="NZ_SDHX01000001.1"/>
</dbReference>
<dbReference type="InterPro" id="IPR036291">
    <property type="entry name" value="NAD(P)-bd_dom_sf"/>
</dbReference>
<feature type="binding site" evidence="4">
    <location>
        <begin position="14"/>
        <end position="17"/>
    </location>
    <ligand>
        <name>NAD(+)</name>
        <dbReference type="ChEBI" id="CHEBI:57540"/>
    </ligand>
</feature>
<dbReference type="PIRSF" id="PIRSF015689">
    <property type="entry name" value="Actaldh_dh_actl"/>
    <property type="match status" value="1"/>
</dbReference>
<keyword evidence="3 4" id="KW-0520">NAD</keyword>
<dbReference type="CDD" id="cd23933">
    <property type="entry name" value="ALDH_C"/>
    <property type="match status" value="1"/>
</dbReference>
<protein>
    <recommendedName>
        <fullName evidence="4">Acetaldehyde dehydrogenase</fullName>
        <ecNumber evidence="4">1.2.1.10</ecNumber>
    </recommendedName>
    <alternativeName>
        <fullName evidence="4">Acetaldehyde dehydrogenase [acetylating]</fullName>
    </alternativeName>
</protein>
<dbReference type="SUPFAM" id="SSF51735">
    <property type="entry name" value="NAD(P)-binding Rossmann-fold domains"/>
    <property type="match status" value="1"/>
</dbReference>
<dbReference type="SMART" id="SM00859">
    <property type="entry name" value="Semialdhyde_dh"/>
    <property type="match status" value="1"/>
</dbReference>
<evidence type="ECO:0000256" key="1">
    <source>
        <dbReference type="ARBA" id="ARBA00009244"/>
    </source>
</evidence>
<comment type="similarity">
    <text evidence="1 4">Belongs to the acetaldehyde dehydrogenase family.</text>
</comment>
<feature type="binding site" evidence="4">
    <location>
        <begin position="161"/>
        <end position="169"/>
    </location>
    <ligand>
        <name>NAD(+)</name>
        <dbReference type="ChEBI" id="CHEBI:57540"/>
    </ligand>
</feature>
<comment type="catalytic activity">
    <reaction evidence="4">
        <text>acetaldehyde + NAD(+) + CoA = acetyl-CoA + NADH + H(+)</text>
        <dbReference type="Rhea" id="RHEA:23288"/>
        <dbReference type="ChEBI" id="CHEBI:15343"/>
        <dbReference type="ChEBI" id="CHEBI:15378"/>
        <dbReference type="ChEBI" id="CHEBI:57287"/>
        <dbReference type="ChEBI" id="CHEBI:57288"/>
        <dbReference type="ChEBI" id="CHEBI:57540"/>
        <dbReference type="ChEBI" id="CHEBI:57945"/>
        <dbReference type="EC" id="1.2.1.10"/>
    </reaction>
</comment>
<dbReference type="EMBL" id="SDHX01000001">
    <property type="protein sequence ID" value="RXK55694.1"/>
    <property type="molecule type" value="Genomic_DNA"/>
</dbReference>
<feature type="binding site" evidence="4">
    <location>
        <position position="271"/>
    </location>
    <ligand>
        <name>NAD(+)</name>
        <dbReference type="ChEBI" id="CHEBI:57540"/>
    </ligand>
</feature>
<comment type="caution">
    <text evidence="6">The sequence shown here is derived from an EMBL/GenBank/DDBJ whole genome shotgun (WGS) entry which is preliminary data.</text>
</comment>
<evidence type="ECO:0000256" key="4">
    <source>
        <dbReference type="HAMAP-Rule" id="MF_01657"/>
    </source>
</evidence>
<dbReference type="InterPro" id="IPR000534">
    <property type="entry name" value="Semialdehyde_DH_NAD-bd"/>
</dbReference>
<dbReference type="InterPro" id="IPR003361">
    <property type="entry name" value="Acetaldehyde_dehydrogenase"/>
</dbReference>
<keyword evidence="7" id="KW-1185">Reference proteome</keyword>
<evidence type="ECO:0000256" key="2">
    <source>
        <dbReference type="ARBA" id="ARBA00022797"/>
    </source>
</evidence>
<dbReference type="GO" id="GO:0051287">
    <property type="term" value="F:NAD binding"/>
    <property type="evidence" value="ECO:0007669"/>
    <property type="project" value="UniProtKB-UniRule"/>
</dbReference>
<dbReference type="Pfam" id="PF09290">
    <property type="entry name" value="AcetDehyd-dimer"/>
    <property type="match status" value="1"/>
</dbReference>
<dbReference type="Gene3D" id="3.30.360.10">
    <property type="entry name" value="Dihydrodipicolinate Reductase, domain 2"/>
    <property type="match status" value="1"/>
</dbReference>
<dbReference type="NCBIfam" id="TIGR03215">
    <property type="entry name" value="ac_ald_DH_ac"/>
    <property type="match status" value="1"/>
</dbReference>
<sequence>MSQPRKLPVAILGTGNIGTDLLVKVLRSPVLECRLFAGRNLSSPGMTKASLLNVPVSAKGIDSIRELRGQVELVFDATSAESHHKHAPLLAEMGVTVVDLTPAQVGRMCVPAVNLADCLDQPNVNMVTCGGQASVPLAWAIAQANTGVEYIETVSSIASRSAGPATRINLDEYLQTTETGLRTFAGCPHTKAILNLNPAQPCIHMQTTVMAKIRQPDLARTRQQVEAMVAVIRKYVPGYQLILPPMIEGGRLVTMVRVDGLGDYLPRYAGNLDIINCAAIAFAEARAHRRSS</sequence>
<proteinExistence type="inferred from homology"/>
<dbReference type="HAMAP" id="MF_01657">
    <property type="entry name" value="Ac_ald_DH_ac"/>
    <property type="match status" value="1"/>
</dbReference>
<dbReference type="GO" id="GO:0008774">
    <property type="term" value="F:acetaldehyde dehydrogenase (acetylating) activity"/>
    <property type="evidence" value="ECO:0007669"/>
    <property type="project" value="UniProtKB-UniRule"/>
</dbReference>
<dbReference type="Gene3D" id="3.40.50.720">
    <property type="entry name" value="NAD(P)-binding Rossmann-like Domain"/>
    <property type="match status" value="1"/>
</dbReference>
<evidence type="ECO:0000259" key="5">
    <source>
        <dbReference type="SMART" id="SM00859"/>
    </source>
</evidence>
<dbReference type="SUPFAM" id="SSF55347">
    <property type="entry name" value="Glyceraldehyde-3-phosphate dehydrogenase-like, C-terminal domain"/>
    <property type="match status" value="1"/>
</dbReference>
<dbReference type="Pfam" id="PF01118">
    <property type="entry name" value="Semialdhyde_dh"/>
    <property type="match status" value="1"/>
</dbReference>
<evidence type="ECO:0000256" key="3">
    <source>
        <dbReference type="ARBA" id="ARBA00023027"/>
    </source>
</evidence>
<name>A0A4Q1C9N1_9BACT</name>
<evidence type="ECO:0000313" key="6">
    <source>
        <dbReference type="EMBL" id="RXK55694.1"/>
    </source>
</evidence>
<accession>A0A4Q1C9N1</accession>
<evidence type="ECO:0000313" key="7">
    <source>
        <dbReference type="Proteomes" id="UP000290218"/>
    </source>
</evidence>
<keyword evidence="4 6" id="KW-0560">Oxidoreductase</keyword>
<dbReference type="AlphaFoldDB" id="A0A4Q1C9N1"/>